<reference evidence="3" key="1">
    <citation type="submission" date="2020-05" db="EMBL/GenBank/DDBJ databases">
        <authorList>
            <person name="Chiriac C."/>
            <person name="Salcher M."/>
            <person name="Ghai R."/>
            <person name="Kavagutti S V."/>
        </authorList>
    </citation>
    <scope>NUCLEOTIDE SEQUENCE</scope>
</reference>
<evidence type="ECO:0000313" key="3">
    <source>
        <dbReference type="EMBL" id="CAB4833353.1"/>
    </source>
</evidence>
<evidence type="ECO:0000256" key="1">
    <source>
        <dbReference type="SAM" id="MobiDB-lite"/>
    </source>
</evidence>
<feature type="region of interest" description="Disordered" evidence="1">
    <location>
        <begin position="67"/>
        <end position="92"/>
    </location>
</feature>
<gene>
    <name evidence="3" type="ORF">UFOPK3167_01277</name>
</gene>
<feature type="compositionally biased region" description="Polar residues" evidence="1">
    <location>
        <begin position="72"/>
        <end position="92"/>
    </location>
</feature>
<dbReference type="AlphaFoldDB" id="A0A6J7AKM1"/>
<feature type="transmembrane region" description="Helical" evidence="2">
    <location>
        <begin position="44"/>
        <end position="64"/>
    </location>
</feature>
<proteinExistence type="predicted"/>
<name>A0A6J7AKM1_9ZZZZ</name>
<protein>
    <submittedName>
        <fullName evidence="3">Unannotated protein</fullName>
    </submittedName>
</protein>
<accession>A0A6J7AKM1</accession>
<sequence length="92" mass="9491">MSESISSSTTVNSRRRRSSSFEISVRITFNSEGVHGVSDSLTTIGVGALLIGFSGATFLPFLAGRGGGGMTNRRSSTTGTKTGAVTVETETV</sequence>
<dbReference type="EMBL" id="CAFABF010000105">
    <property type="protein sequence ID" value="CAB4833353.1"/>
    <property type="molecule type" value="Genomic_DNA"/>
</dbReference>
<keyword evidence="2" id="KW-0812">Transmembrane</keyword>
<keyword evidence="2" id="KW-0472">Membrane</keyword>
<keyword evidence="2" id="KW-1133">Transmembrane helix</keyword>
<organism evidence="3">
    <name type="scientific">freshwater metagenome</name>
    <dbReference type="NCBI Taxonomy" id="449393"/>
    <lineage>
        <taxon>unclassified sequences</taxon>
        <taxon>metagenomes</taxon>
        <taxon>ecological metagenomes</taxon>
    </lineage>
</organism>
<evidence type="ECO:0000256" key="2">
    <source>
        <dbReference type="SAM" id="Phobius"/>
    </source>
</evidence>